<evidence type="ECO:0000256" key="9">
    <source>
        <dbReference type="RuleBase" id="RU363032"/>
    </source>
</evidence>
<evidence type="ECO:0000256" key="4">
    <source>
        <dbReference type="ARBA" id="ARBA00022692"/>
    </source>
</evidence>
<evidence type="ECO:0000256" key="1">
    <source>
        <dbReference type="ARBA" id="ARBA00004141"/>
    </source>
</evidence>
<keyword evidence="5" id="KW-0547">Nucleotide-binding</keyword>
<keyword evidence="13" id="KW-1185">Reference proteome</keyword>
<dbReference type="InterPro" id="IPR003593">
    <property type="entry name" value="AAA+_ATPase"/>
</dbReference>
<dbReference type="InterPro" id="IPR050093">
    <property type="entry name" value="ABC_SmlMolc_Importer"/>
</dbReference>
<evidence type="ECO:0000256" key="3">
    <source>
        <dbReference type="ARBA" id="ARBA00022505"/>
    </source>
</evidence>
<sequence length="630" mass="66447">MVSKQATGTTVRKPRAVVPRFFLVPTLLALIFVISPFAGMFGQISWGSIGKVLTTQQAQDALFLSLRTCITSTIIATILGVPTAHFMAFIGKRGKAGAIVSRVMNALVTLPMVLPPVVAGLALLVTFGRRGLLGATLDAWGITIGFTSIAVVMAQTFVAMPFLIVSYEGALRTRGTSLERAATNLGARPWRVYRTITLPLTLPALASGIALTFARALGEFGATLTFAGSLQGVTRTLPLEIYVQRELDTQSALTLSLILLIIAVVVIALTSLLTARRALSSARTPREKTDTTSEIRAMAGLARTRRNRPQEAEGAAAVLDHARVNVRSVDLTANLARGQLTAVVGPNGAGKSTLLQMLSGALTPDEGRVSWLLGDGAPQLAWLEQRALLFPHMSVLENVTYGLTTHGVPAKTAHKRALEELRAVGCAHLAQRHPDQLSGGQAQRVAIARALALDPDVVLLDEPLAAVDFSTAWNLRLVLANRIAASNVTAILVTHDLDDVASLADDLIVIESGKVVEAGPAQQLLAHPQSDFLVALTGANRLDVNGRSVVAAPQALALKTEQVEPANSNQVCAEVLESIPTGRGWLIIVETSAGDFVAVAQTGEHAQLQPGTRVVVDAAAGAGGPVQENR</sequence>
<accession>A0ABU3IAG4</accession>
<dbReference type="InterPro" id="IPR003439">
    <property type="entry name" value="ABC_transporter-like_ATP-bd"/>
</dbReference>
<comment type="subcellular location">
    <subcellularLocation>
        <location evidence="9">Cell membrane</location>
        <topology evidence="9">Multi-pass membrane protein</topology>
    </subcellularLocation>
    <subcellularLocation>
        <location evidence="1">Membrane</location>
        <topology evidence="1">Multi-pass membrane protein</topology>
    </subcellularLocation>
</comment>
<keyword evidence="8 9" id="KW-0472">Membrane</keyword>
<dbReference type="Proteomes" id="UP001247542">
    <property type="component" value="Unassembled WGS sequence"/>
</dbReference>
<reference evidence="12 13" key="1">
    <citation type="submission" date="2023-06" db="EMBL/GenBank/DDBJ databases">
        <title>Draft genome sequence of Gleimia hominis type strain CCUG 57540T.</title>
        <authorList>
            <person name="Salva-Serra F."/>
            <person name="Cardew S."/>
            <person name="Jensie Markopoulos S."/>
            <person name="Ohlen M."/>
            <person name="Inganas E."/>
            <person name="Svensson-Stadler L."/>
            <person name="Moore E.R.B."/>
        </authorList>
    </citation>
    <scope>NUCLEOTIDE SEQUENCE [LARGE SCALE GENOMIC DNA]</scope>
    <source>
        <strain evidence="12 13">CCUG 57540</strain>
    </source>
</reference>
<dbReference type="PROSITE" id="PS50928">
    <property type="entry name" value="ABC_TM1"/>
    <property type="match status" value="1"/>
</dbReference>
<dbReference type="NCBIfam" id="TIGR01581">
    <property type="entry name" value="Mo_ABC_porter"/>
    <property type="match status" value="1"/>
</dbReference>
<dbReference type="RefSeq" id="WP_313272846.1">
    <property type="nucleotide sequence ID" value="NZ_JASXSX010000001.1"/>
</dbReference>
<keyword evidence="4 9" id="KW-0812">Transmembrane</keyword>
<dbReference type="InterPro" id="IPR000515">
    <property type="entry name" value="MetI-like"/>
</dbReference>
<feature type="domain" description="ABC transmembrane type-1" evidence="11">
    <location>
        <begin position="62"/>
        <end position="270"/>
    </location>
</feature>
<feature type="transmembrane region" description="Helical" evidence="9">
    <location>
        <begin position="64"/>
        <end position="91"/>
    </location>
</feature>
<dbReference type="Pfam" id="PF00528">
    <property type="entry name" value="BPD_transp_1"/>
    <property type="match status" value="1"/>
</dbReference>
<keyword evidence="7 9" id="KW-1133">Transmembrane helix</keyword>
<dbReference type="Gene3D" id="3.40.50.300">
    <property type="entry name" value="P-loop containing nucleotide triphosphate hydrolases"/>
    <property type="match status" value="1"/>
</dbReference>
<dbReference type="InterPro" id="IPR035906">
    <property type="entry name" value="MetI-like_sf"/>
</dbReference>
<comment type="similarity">
    <text evidence="9">Belongs to the binding-protein-dependent transport system permease family.</text>
</comment>
<evidence type="ECO:0000259" key="10">
    <source>
        <dbReference type="PROSITE" id="PS50893"/>
    </source>
</evidence>
<dbReference type="SUPFAM" id="SSF52540">
    <property type="entry name" value="P-loop containing nucleoside triphosphate hydrolases"/>
    <property type="match status" value="1"/>
</dbReference>
<organism evidence="12 13">
    <name type="scientific">Gleimia hominis</name>
    <dbReference type="NCBI Taxonomy" id="595468"/>
    <lineage>
        <taxon>Bacteria</taxon>
        <taxon>Bacillati</taxon>
        <taxon>Actinomycetota</taxon>
        <taxon>Actinomycetes</taxon>
        <taxon>Actinomycetales</taxon>
        <taxon>Actinomycetaceae</taxon>
        <taxon>Gleimia</taxon>
    </lineage>
</organism>
<evidence type="ECO:0000256" key="7">
    <source>
        <dbReference type="ARBA" id="ARBA00022989"/>
    </source>
</evidence>
<dbReference type="EMBL" id="JASXSX010000001">
    <property type="protein sequence ID" value="MDT3767363.1"/>
    <property type="molecule type" value="Genomic_DNA"/>
</dbReference>
<evidence type="ECO:0000256" key="2">
    <source>
        <dbReference type="ARBA" id="ARBA00022448"/>
    </source>
</evidence>
<feature type="domain" description="ABC transporter" evidence="10">
    <location>
        <begin position="310"/>
        <end position="537"/>
    </location>
</feature>
<dbReference type="InterPro" id="IPR027417">
    <property type="entry name" value="P-loop_NTPase"/>
</dbReference>
<dbReference type="SUPFAM" id="SSF161098">
    <property type="entry name" value="MetI-like"/>
    <property type="match status" value="1"/>
</dbReference>
<protein>
    <submittedName>
        <fullName evidence="12">ABC transporter permease</fullName>
    </submittedName>
</protein>
<feature type="transmembrane region" description="Helical" evidence="9">
    <location>
        <begin position="252"/>
        <end position="273"/>
    </location>
</feature>
<evidence type="ECO:0000256" key="6">
    <source>
        <dbReference type="ARBA" id="ARBA00022840"/>
    </source>
</evidence>
<feature type="transmembrane region" description="Helical" evidence="9">
    <location>
        <begin position="21"/>
        <end position="44"/>
    </location>
</feature>
<name>A0ABU3IAG4_9ACTO</name>
<dbReference type="PROSITE" id="PS50893">
    <property type="entry name" value="ABC_TRANSPORTER_2"/>
    <property type="match status" value="1"/>
</dbReference>
<dbReference type="InterPro" id="IPR006469">
    <property type="entry name" value="NifC_ABC_porter"/>
</dbReference>
<dbReference type="PROSITE" id="PS00211">
    <property type="entry name" value="ABC_TRANSPORTER_1"/>
    <property type="match status" value="1"/>
</dbReference>
<dbReference type="InterPro" id="IPR011867">
    <property type="entry name" value="ModB_ABC"/>
</dbReference>
<evidence type="ECO:0000313" key="13">
    <source>
        <dbReference type="Proteomes" id="UP001247542"/>
    </source>
</evidence>
<evidence type="ECO:0000256" key="5">
    <source>
        <dbReference type="ARBA" id="ARBA00022741"/>
    </source>
</evidence>
<feature type="transmembrane region" description="Helical" evidence="9">
    <location>
        <begin position="139"/>
        <end position="165"/>
    </location>
</feature>
<keyword evidence="3" id="KW-0500">Molybdenum</keyword>
<keyword evidence="6" id="KW-0067">ATP-binding</keyword>
<evidence type="ECO:0000259" key="11">
    <source>
        <dbReference type="PROSITE" id="PS50928"/>
    </source>
</evidence>
<evidence type="ECO:0000256" key="8">
    <source>
        <dbReference type="ARBA" id="ARBA00023136"/>
    </source>
</evidence>
<dbReference type="PANTHER" id="PTHR42781">
    <property type="entry name" value="SPERMIDINE/PUTRESCINE IMPORT ATP-BINDING PROTEIN POTA"/>
    <property type="match status" value="1"/>
</dbReference>
<dbReference type="Gene3D" id="1.10.3720.10">
    <property type="entry name" value="MetI-like"/>
    <property type="match status" value="1"/>
</dbReference>
<dbReference type="CDD" id="cd06261">
    <property type="entry name" value="TM_PBP2"/>
    <property type="match status" value="1"/>
</dbReference>
<feature type="transmembrane region" description="Helical" evidence="9">
    <location>
        <begin position="103"/>
        <end position="127"/>
    </location>
</feature>
<dbReference type="PANTHER" id="PTHR42781:SF4">
    <property type="entry name" value="SPERMIDINE_PUTRESCINE IMPORT ATP-BINDING PROTEIN POTA"/>
    <property type="match status" value="1"/>
</dbReference>
<dbReference type="Pfam" id="PF00005">
    <property type="entry name" value="ABC_tran"/>
    <property type="match status" value="1"/>
</dbReference>
<gene>
    <name evidence="12" type="ORF">QS713_04690</name>
</gene>
<dbReference type="SMART" id="SM00382">
    <property type="entry name" value="AAA"/>
    <property type="match status" value="1"/>
</dbReference>
<comment type="caution">
    <text evidence="12">The sequence shown here is derived from an EMBL/GenBank/DDBJ whole genome shotgun (WGS) entry which is preliminary data.</text>
</comment>
<keyword evidence="2 9" id="KW-0813">Transport</keyword>
<dbReference type="InterPro" id="IPR017871">
    <property type="entry name" value="ABC_transporter-like_CS"/>
</dbReference>
<proteinExistence type="inferred from homology"/>
<dbReference type="NCBIfam" id="TIGR02141">
    <property type="entry name" value="modB_ABC"/>
    <property type="match status" value="1"/>
</dbReference>
<evidence type="ECO:0000313" key="12">
    <source>
        <dbReference type="EMBL" id="MDT3767363.1"/>
    </source>
</evidence>